<keyword evidence="1" id="KW-0479">Metal-binding</keyword>
<keyword evidence="1" id="KW-0863">Zinc-finger</keyword>
<dbReference type="PANTHER" id="PTHR12389">
    <property type="entry name" value="ZINC FINGER PROTEIN 294"/>
    <property type="match status" value="1"/>
</dbReference>
<evidence type="ECO:0000313" key="5">
    <source>
        <dbReference type="Proteomes" id="UP000729402"/>
    </source>
</evidence>
<feature type="region of interest" description="Disordered" evidence="2">
    <location>
        <begin position="1"/>
        <end position="62"/>
    </location>
</feature>
<feature type="domain" description="E3 ubiquitin-protein ligase listerin N-terminal" evidence="3">
    <location>
        <begin position="62"/>
        <end position="229"/>
    </location>
</feature>
<reference evidence="4" key="2">
    <citation type="submission" date="2021-02" db="EMBL/GenBank/DDBJ databases">
        <authorList>
            <person name="Kimball J.A."/>
            <person name="Haas M.W."/>
            <person name="Macchietto M."/>
            <person name="Kono T."/>
            <person name="Duquette J."/>
            <person name="Shao M."/>
        </authorList>
    </citation>
    <scope>NUCLEOTIDE SEQUENCE</scope>
    <source>
        <tissue evidence="4">Fresh leaf tissue</tissue>
    </source>
</reference>
<dbReference type="GO" id="GO:1990116">
    <property type="term" value="P:ribosome-associated ubiquitin-dependent protein catabolic process"/>
    <property type="evidence" value="ECO:0007669"/>
    <property type="project" value="UniProtKB-UniRule"/>
</dbReference>
<sequence length="240" mass="26624">MGKQKGRAASSGLAASLLPPAQGTVPTVGFGGYHGASRVESSALPSSSADPEASTRLPPDVDSEVLQHLRRLGRKDPTTKLKALSTLSMLFAQKPSEEVVQIVPQWAFEYKKLLLDYNREVRRATHETMSSLVKTVKKGLAPHLKSLMGPWWFSQFDPALDVAQAARHSFEAAFQHSDKRLDALMLCVKETFLHLNENLKLTTQSLSDKATPMDELEDMHQRVCFTVLQYSSCNNFPDEI</sequence>
<comment type="catalytic activity">
    <reaction evidence="1">
        <text>S-ubiquitinyl-[E2 ubiquitin-conjugating enzyme]-L-cysteine + [acceptor protein]-L-lysine = [E2 ubiquitin-conjugating enzyme]-L-cysteine + N(6)-ubiquitinyl-[acceptor protein]-L-lysine.</text>
        <dbReference type="EC" id="2.3.2.27"/>
    </reaction>
</comment>
<dbReference type="EC" id="2.3.2.27" evidence="1"/>
<feature type="compositionally biased region" description="Polar residues" evidence="2">
    <location>
        <begin position="39"/>
        <end position="49"/>
    </location>
</feature>
<dbReference type="GO" id="GO:0005829">
    <property type="term" value="C:cytosol"/>
    <property type="evidence" value="ECO:0007669"/>
    <property type="project" value="UniProtKB-UniRule"/>
</dbReference>
<protein>
    <recommendedName>
        <fullName evidence="1">E3 ubiquitin-protein ligase listerin</fullName>
        <ecNumber evidence="1">2.3.2.27</ecNumber>
    </recommendedName>
    <alternativeName>
        <fullName evidence="1">RING-type E3 ubiquitin transferase listerin</fullName>
    </alternativeName>
</protein>
<reference evidence="4" key="1">
    <citation type="journal article" date="2021" name="bioRxiv">
        <title>Whole Genome Assembly and Annotation of Northern Wild Rice, Zizania palustris L., Supports a Whole Genome Duplication in the Zizania Genus.</title>
        <authorList>
            <person name="Haas M."/>
            <person name="Kono T."/>
            <person name="Macchietto M."/>
            <person name="Millas R."/>
            <person name="McGilp L."/>
            <person name="Shao M."/>
            <person name="Duquette J."/>
            <person name="Hirsch C.N."/>
            <person name="Kimball J."/>
        </authorList>
    </citation>
    <scope>NUCLEOTIDE SEQUENCE</scope>
    <source>
        <tissue evidence="4">Fresh leaf tissue</tissue>
    </source>
</reference>
<dbReference type="UniPathway" id="UPA00143"/>
<dbReference type="Proteomes" id="UP000729402">
    <property type="component" value="Unassembled WGS sequence"/>
</dbReference>
<dbReference type="EMBL" id="JAAALK010000282">
    <property type="protein sequence ID" value="KAG8079209.1"/>
    <property type="molecule type" value="Genomic_DNA"/>
</dbReference>
<dbReference type="InterPro" id="IPR039795">
    <property type="entry name" value="LTN1/Rkr1"/>
</dbReference>
<keyword evidence="5" id="KW-1185">Reference proteome</keyword>
<feature type="compositionally biased region" description="Low complexity" evidence="2">
    <location>
        <begin position="8"/>
        <end position="21"/>
    </location>
</feature>
<evidence type="ECO:0000313" key="4">
    <source>
        <dbReference type="EMBL" id="KAG8079209.1"/>
    </source>
</evidence>
<keyword evidence="1" id="KW-0833">Ubl conjugation pathway</keyword>
<proteinExistence type="inferred from homology"/>
<dbReference type="InterPro" id="IPR054476">
    <property type="entry name" value="Ltn1_N"/>
</dbReference>
<evidence type="ECO:0000256" key="2">
    <source>
        <dbReference type="SAM" id="MobiDB-lite"/>
    </source>
</evidence>
<evidence type="ECO:0000256" key="1">
    <source>
        <dbReference type="RuleBase" id="RU367090"/>
    </source>
</evidence>
<dbReference type="GO" id="GO:0016567">
    <property type="term" value="P:protein ubiquitination"/>
    <property type="evidence" value="ECO:0007669"/>
    <property type="project" value="UniProtKB-UniPathway"/>
</dbReference>
<dbReference type="GO" id="GO:0061630">
    <property type="term" value="F:ubiquitin protein ligase activity"/>
    <property type="evidence" value="ECO:0007669"/>
    <property type="project" value="UniProtKB-UniRule"/>
</dbReference>
<comment type="pathway">
    <text evidence="1">Protein modification; protein ubiquitination.</text>
</comment>
<keyword evidence="1" id="KW-0808">Transferase</keyword>
<comment type="function">
    <text evidence="1">E3 ubiquitin-protein ligase. Component of the ribosome quality control complex (RQC), a ribosome-associated complex that mediates ubiquitination and extraction of incompletely synthesized nascent chains for proteasomal degradation.</text>
</comment>
<dbReference type="GO" id="GO:1990112">
    <property type="term" value="C:RQC complex"/>
    <property type="evidence" value="ECO:0007669"/>
    <property type="project" value="UniProtKB-UniRule"/>
</dbReference>
<dbReference type="GO" id="GO:0043023">
    <property type="term" value="F:ribosomal large subunit binding"/>
    <property type="evidence" value="ECO:0007669"/>
    <property type="project" value="TreeGrafter"/>
</dbReference>
<organism evidence="4 5">
    <name type="scientific">Zizania palustris</name>
    <name type="common">Northern wild rice</name>
    <dbReference type="NCBI Taxonomy" id="103762"/>
    <lineage>
        <taxon>Eukaryota</taxon>
        <taxon>Viridiplantae</taxon>
        <taxon>Streptophyta</taxon>
        <taxon>Embryophyta</taxon>
        <taxon>Tracheophyta</taxon>
        <taxon>Spermatophyta</taxon>
        <taxon>Magnoliopsida</taxon>
        <taxon>Liliopsida</taxon>
        <taxon>Poales</taxon>
        <taxon>Poaceae</taxon>
        <taxon>BOP clade</taxon>
        <taxon>Oryzoideae</taxon>
        <taxon>Oryzeae</taxon>
        <taxon>Zizaniinae</taxon>
        <taxon>Zizania</taxon>
    </lineage>
</organism>
<evidence type="ECO:0000259" key="3">
    <source>
        <dbReference type="Pfam" id="PF22958"/>
    </source>
</evidence>
<dbReference type="PANTHER" id="PTHR12389:SF0">
    <property type="entry name" value="E3 UBIQUITIN-PROTEIN LIGASE LISTERIN"/>
    <property type="match status" value="1"/>
</dbReference>
<name>A0A8J5TF72_ZIZPA</name>
<dbReference type="GO" id="GO:0008270">
    <property type="term" value="F:zinc ion binding"/>
    <property type="evidence" value="ECO:0007669"/>
    <property type="project" value="UniProtKB-KW"/>
</dbReference>
<comment type="caution">
    <text evidence="4">The sequence shown here is derived from an EMBL/GenBank/DDBJ whole genome shotgun (WGS) entry which is preliminary data.</text>
</comment>
<comment type="subunit">
    <text evidence="1">Component of the ribosome quality control complex (RQC).</text>
</comment>
<dbReference type="GO" id="GO:0072344">
    <property type="term" value="P:rescue of stalled ribosome"/>
    <property type="evidence" value="ECO:0007669"/>
    <property type="project" value="UniProtKB-UniRule"/>
</dbReference>
<comment type="similarity">
    <text evidence="1">Belongs to the LTN1 family.</text>
</comment>
<gene>
    <name evidence="4" type="ORF">GUJ93_ZPchr0007g4051</name>
</gene>
<keyword evidence="1" id="KW-0862">Zinc</keyword>
<dbReference type="Pfam" id="PF22958">
    <property type="entry name" value="Ltn1_1st"/>
    <property type="match status" value="1"/>
</dbReference>
<dbReference type="AlphaFoldDB" id="A0A8J5TF72"/>
<dbReference type="OrthoDB" id="6108at2759"/>
<accession>A0A8J5TF72</accession>